<keyword evidence="4" id="KW-1185">Reference proteome</keyword>
<name>A0A9P0GQH9_PHACE</name>
<feature type="compositionally biased region" description="Basic and acidic residues" evidence="1">
    <location>
        <begin position="909"/>
        <end position="919"/>
    </location>
</feature>
<evidence type="ECO:0000256" key="2">
    <source>
        <dbReference type="SAM" id="SignalP"/>
    </source>
</evidence>
<feature type="signal peptide" evidence="2">
    <location>
        <begin position="1"/>
        <end position="18"/>
    </location>
</feature>
<sequence>MYGTTLFYLLALATLCLTIDQRKSNTIISNHLRVTNPDPDDAELMEFQASGTKAGKKTNKPDRDEKVKTLSQQIADGKYGLIQKELFLKPPKRPGIVSYENNPEVPNDNIGNLGGLDKDEIWLAENHLLVLRGGKYPPHDDRKDVTNESPWPPIDNYKAPLHQVKIPKHPKVPPPFPVQLSENGPLQILGTNFSRTLNETDEQTAYALPPPEFFDPSAIYNPGDTNSTNSSAWAAQMPVPVDPSGEYPGGMPFPPHLLNATLPPFLGYLPPGAVVLPPPGNQTDFYDYDDPSIYYPPPYSFFYPKDNSSAVPAGPLVPGIVLPPPPNFFAPMDDTTTRPTTIRKPQRQRKPITNTPRSRTTTPVPTTTNTETTSRRTIKIYPVSEEPYLNEIKPTVTTTTPKTVTILSSHPDRSYLPVPRMPVSTPSFKKKTGVTILRPVKPPTSPKVYVYNNEIPAKPLREYKPSKISVTTTQVPLKYHTTSNDIETNSGTQQTEKYRSTRKNKSAMTTLRPAEYYYYEEATNKPVETTPRTPIRQSSYVDNNEETYVKPKVVSAVRQRRPQYIYVTGRPYNTQKPRFRFIQQPAKPDSFSIHIANIQKQIQQFTTTKPNYRTSSKPVYQFSFQAANYKSAKNNDFKPSPVELQGDQFRPLPPKYSVEVQQAIEILPSERPKFVEHSRPVYYQQSYQQPRKPPRQYYTTPEPQYQYDTVTQKAQYIQNVATPRPITQFSFEVTPNPIFQGFYTKPDEGYFDDRTRTYFTMFGKKLPAPTTPLPGIEQTTRQIQYEERPSYQQRPISLEGDTLVNYLNPRPTINPDAELVPVNNQPTYPNVVRYTSRPSADVPKNENPEIIRAIPIEVESTKSEDGSFISYQLPGDDGAHFYFLTPQLARSRDQGSGFYYSQPQRSRIRRNEKINDKER</sequence>
<reference evidence="3" key="2">
    <citation type="submission" date="2022-10" db="EMBL/GenBank/DDBJ databases">
        <authorList>
            <consortium name="ENA_rothamsted_submissions"/>
            <consortium name="culmorum"/>
            <person name="King R."/>
        </authorList>
    </citation>
    <scope>NUCLEOTIDE SEQUENCE</scope>
</reference>
<organism evidence="3 4">
    <name type="scientific">Phaedon cochleariae</name>
    <name type="common">Mustard beetle</name>
    <dbReference type="NCBI Taxonomy" id="80249"/>
    <lineage>
        <taxon>Eukaryota</taxon>
        <taxon>Metazoa</taxon>
        <taxon>Ecdysozoa</taxon>
        <taxon>Arthropoda</taxon>
        <taxon>Hexapoda</taxon>
        <taxon>Insecta</taxon>
        <taxon>Pterygota</taxon>
        <taxon>Neoptera</taxon>
        <taxon>Endopterygota</taxon>
        <taxon>Coleoptera</taxon>
        <taxon>Polyphaga</taxon>
        <taxon>Cucujiformia</taxon>
        <taxon>Chrysomeloidea</taxon>
        <taxon>Chrysomelidae</taxon>
        <taxon>Chrysomelinae</taxon>
        <taxon>Chrysomelini</taxon>
        <taxon>Phaedon</taxon>
    </lineage>
</organism>
<evidence type="ECO:0000256" key="1">
    <source>
        <dbReference type="SAM" id="MobiDB-lite"/>
    </source>
</evidence>
<feature type="region of interest" description="Disordered" evidence="1">
    <location>
        <begin position="892"/>
        <end position="919"/>
    </location>
</feature>
<evidence type="ECO:0000313" key="4">
    <source>
        <dbReference type="Proteomes" id="UP001153737"/>
    </source>
</evidence>
<protein>
    <submittedName>
        <fullName evidence="3">Uncharacterized protein</fullName>
    </submittedName>
</protein>
<accession>A0A9P0GQH9</accession>
<dbReference type="AlphaFoldDB" id="A0A9P0GQH9"/>
<dbReference type="EMBL" id="OU896709">
    <property type="protein sequence ID" value="CAH1159835.1"/>
    <property type="molecule type" value="Genomic_DNA"/>
</dbReference>
<proteinExistence type="predicted"/>
<keyword evidence="2" id="KW-0732">Signal</keyword>
<reference evidence="3" key="1">
    <citation type="submission" date="2022-01" db="EMBL/GenBank/DDBJ databases">
        <authorList>
            <person name="King R."/>
        </authorList>
    </citation>
    <scope>NUCLEOTIDE SEQUENCE</scope>
</reference>
<feature type="region of interest" description="Disordered" evidence="1">
    <location>
        <begin position="337"/>
        <end position="373"/>
    </location>
</feature>
<dbReference type="OrthoDB" id="6363232at2759"/>
<feature type="compositionally biased region" description="Low complexity" evidence="1">
    <location>
        <begin position="351"/>
        <end position="372"/>
    </location>
</feature>
<dbReference type="Proteomes" id="UP001153737">
    <property type="component" value="Chromosome 3"/>
</dbReference>
<feature type="chain" id="PRO_5040237874" evidence="2">
    <location>
        <begin position="19"/>
        <end position="919"/>
    </location>
</feature>
<gene>
    <name evidence="3" type="ORF">PHAECO_LOCUS7198</name>
</gene>
<evidence type="ECO:0000313" key="3">
    <source>
        <dbReference type="EMBL" id="CAH1159835.1"/>
    </source>
</evidence>